<dbReference type="Proteomes" id="UP000230557">
    <property type="component" value="Unassembled WGS sequence"/>
</dbReference>
<proteinExistence type="predicted"/>
<protein>
    <submittedName>
        <fullName evidence="1">Four helix bundle protein</fullName>
    </submittedName>
</protein>
<evidence type="ECO:0000313" key="1">
    <source>
        <dbReference type="EMBL" id="PIR97248.1"/>
    </source>
</evidence>
<dbReference type="PANTHER" id="PTHR38471:SF2">
    <property type="entry name" value="FOUR HELIX BUNDLE PROTEIN"/>
    <property type="match status" value="1"/>
</dbReference>
<dbReference type="Gene3D" id="1.20.1440.60">
    <property type="entry name" value="23S rRNA-intervening sequence"/>
    <property type="match status" value="1"/>
</dbReference>
<organism evidence="1 2">
    <name type="scientific">Candidatus Doudnabacteria bacterium CG10_big_fil_rev_8_21_14_0_10_41_10</name>
    <dbReference type="NCBI Taxonomy" id="1974551"/>
    <lineage>
        <taxon>Bacteria</taxon>
        <taxon>Candidatus Doudnaibacteriota</taxon>
    </lineage>
</organism>
<dbReference type="InterPro" id="IPR012657">
    <property type="entry name" value="23S_rRNA-intervening_sequence"/>
</dbReference>
<dbReference type="InterPro" id="IPR036583">
    <property type="entry name" value="23S_rRNA_IVS_sf"/>
</dbReference>
<dbReference type="NCBIfam" id="TIGR02436">
    <property type="entry name" value="four helix bundle protein"/>
    <property type="match status" value="1"/>
</dbReference>
<dbReference type="PANTHER" id="PTHR38471">
    <property type="entry name" value="FOUR HELIX BUNDLE PROTEIN"/>
    <property type="match status" value="1"/>
</dbReference>
<dbReference type="AlphaFoldDB" id="A0A2H0VDR8"/>
<name>A0A2H0VDR8_9BACT</name>
<comment type="caution">
    <text evidence="1">The sequence shown here is derived from an EMBL/GenBank/DDBJ whole genome shotgun (WGS) entry which is preliminary data.</text>
</comment>
<accession>A0A2H0VDR8</accession>
<dbReference type="EMBL" id="PFAJ01000034">
    <property type="protein sequence ID" value="PIR97248.1"/>
    <property type="molecule type" value="Genomic_DNA"/>
</dbReference>
<gene>
    <name evidence="1" type="ORF">COT91_02435</name>
</gene>
<dbReference type="Pfam" id="PF05635">
    <property type="entry name" value="23S_rRNA_IVP"/>
    <property type="match status" value="1"/>
</dbReference>
<evidence type="ECO:0000313" key="2">
    <source>
        <dbReference type="Proteomes" id="UP000230557"/>
    </source>
</evidence>
<sequence length="112" mass="12992">MERTAKFGEDVITFAQSLPENSVNRPLISQFIRNGTSIAANYMEADAAESKKDFEYKIGICKKESKEAMHWLWMLAKANSSRQTECRKLWKEAHEFTLIFSTIINNSRKKKK</sequence>
<reference evidence="2" key="1">
    <citation type="submission" date="2017-09" db="EMBL/GenBank/DDBJ databases">
        <title>Depth-based differentiation of microbial function through sediment-hosted aquifers and enrichment of novel symbionts in the deep terrestrial subsurface.</title>
        <authorList>
            <person name="Probst A.J."/>
            <person name="Ladd B."/>
            <person name="Jarett J.K."/>
            <person name="Geller-Mcgrath D.E."/>
            <person name="Sieber C.M.K."/>
            <person name="Emerson J.B."/>
            <person name="Anantharaman K."/>
            <person name="Thomas B.C."/>
            <person name="Malmstrom R."/>
            <person name="Stieglmeier M."/>
            <person name="Klingl A."/>
            <person name="Woyke T."/>
            <person name="Ryan C.M."/>
            <person name="Banfield J.F."/>
        </authorList>
    </citation>
    <scope>NUCLEOTIDE SEQUENCE [LARGE SCALE GENOMIC DNA]</scope>
</reference>
<dbReference type="PIRSF" id="PIRSF035652">
    <property type="entry name" value="CHP02436"/>
    <property type="match status" value="1"/>
</dbReference>
<dbReference type="SUPFAM" id="SSF158446">
    <property type="entry name" value="IVS-encoded protein-like"/>
    <property type="match status" value="1"/>
</dbReference>